<evidence type="ECO:0000259" key="1">
    <source>
        <dbReference type="Pfam" id="PF09588"/>
    </source>
</evidence>
<sequence>MSLFELLDCFNDMEGSPNALEKLKSHLGDDYGAFSPTLLEVDHQIWTDMTEEERKEQMLKILEELIASSEEWAQGQIKFIKTLINDPKVPEHMCKEKIMHLVDAGLFLNSPYPPMLTARDIDLIVSFDFSAGDPFQTLKVASDYAAKIHRPFPAIDVESLDKDCPGSFYVFEERGKPTVIHIPLFNMDNCKDEATIKKEQDEYTTFQLPYRDPKKINDLADLAAENACDWGIVHEEKAKKEYMEHTGVTIQEKGVFLSDSGVLGCSPDGMISNDCIIEVKCPYAARKKTTMQAAEAKDFFLQVDEVTGLLKLKQTHNHWHQIQGNLHLTGASTCHLVVWTPLDLAILLIHKDAAWASNVNVLETFYRDYFLPHVLTDVK</sequence>
<dbReference type="InterPro" id="IPR011335">
    <property type="entry name" value="Restrct_endonuc-II-like"/>
</dbReference>
<feature type="domain" description="YqaJ viral recombinase" evidence="1">
    <location>
        <begin position="214"/>
        <end position="331"/>
    </location>
</feature>
<dbReference type="GO" id="GO:0006281">
    <property type="term" value="P:DNA repair"/>
    <property type="evidence" value="ECO:0007669"/>
    <property type="project" value="UniProtKB-ARBA"/>
</dbReference>
<dbReference type="PANTHER" id="PTHR46609">
    <property type="entry name" value="EXONUCLEASE, PHAGE-TYPE/RECB, C-TERMINAL DOMAIN-CONTAINING PROTEIN"/>
    <property type="match status" value="1"/>
</dbReference>
<dbReference type="SUPFAM" id="SSF52980">
    <property type="entry name" value="Restriction endonuclease-like"/>
    <property type="match status" value="1"/>
</dbReference>
<dbReference type="SUPFAM" id="SSF52151">
    <property type="entry name" value="FabD/lysophospholipase-like"/>
    <property type="match status" value="1"/>
</dbReference>
<dbReference type="InterPro" id="IPR016035">
    <property type="entry name" value="Acyl_Trfase/lysoPLipase"/>
</dbReference>
<dbReference type="Proteomes" id="UP001591681">
    <property type="component" value="Unassembled WGS sequence"/>
</dbReference>
<gene>
    <name evidence="2" type="ORF">ACEWY4_017841</name>
</gene>
<name>A0ABD1JHY3_9TELE</name>
<protein>
    <recommendedName>
        <fullName evidence="1">YqaJ viral recombinase domain-containing protein</fullName>
    </recommendedName>
</protein>
<dbReference type="AlphaFoldDB" id="A0ABD1JHY3"/>
<evidence type="ECO:0000313" key="3">
    <source>
        <dbReference type="Proteomes" id="UP001591681"/>
    </source>
</evidence>
<dbReference type="InterPro" id="IPR011604">
    <property type="entry name" value="PDDEXK-like_dom_sf"/>
</dbReference>
<dbReference type="PANTHER" id="PTHR46609:SF8">
    <property type="entry name" value="YQAJ VIRAL RECOMBINASE DOMAIN-CONTAINING PROTEIN"/>
    <property type="match status" value="1"/>
</dbReference>
<keyword evidence="3" id="KW-1185">Reference proteome</keyword>
<dbReference type="InterPro" id="IPR019080">
    <property type="entry name" value="YqaJ_viral_recombinase"/>
</dbReference>
<dbReference type="Pfam" id="PF09588">
    <property type="entry name" value="YqaJ"/>
    <property type="match status" value="1"/>
</dbReference>
<dbReference type="InterPro" id="IPR051703">
    <property type="entry name" value="NF-kappa-B_Signaling_Reg"/>
</dbReference>
<organism evidence="2 3">
    <name type="scientific">Coilia grayii</name>
    <name type="common">Gray's grenadier anchovy</name>
    <dbReference type="NCBI Taxonomy" id="363190"/>
    <lineage>
        <taxon>Eukaryota</taxon>
        <taxon>Metazoa</taxon>
        <taxon>Chordata</taxon>
        <taxon>Craniata</taxon>
        <taxon>Vertebrata</taxon>
        <taxon>Euteleostomi</taxon>
        <taxon>Actinopterygii</taxon>
        <taxon>Neopterygii</taxon>
        <taxon>Teleostei</taxon>
        <taxon>Clupei</taxon>
        <taxon>Clupeiformes</taxon>
        <taxon>Clupeoidei</taxon>
        <taxon>Engraulidae</taxon>
        <taxon>Coilinae</taxon>
        <taxon>Coilia</taxon>
    </lineage>
</organism>
<dbReference type="CDD" id="cd22343">
    <property type="entry name" value="PDDEXK_lambda_exonuclease-like"/>
    <property type="match status" value="1"/>
</dbReference>
<reference evidence="2 3" key="1">
    <citation type="submission" date="2024-09" db="EMBL/GenBank/DDBJ databases">
        <title>A chromosome-level genome assembly of Gray's grenadier anchovy, Coilia grayii.</title>
        <authorList>
            <person name="Fu Z."/>
        </authorList>
    </citation>
    <scope>NUCLEOTIDE SEQUENCE [LARGE SCALE GENOMIC DNA]</scope>
    <source>
        <strain evidence="2">G4</strain>
        <tissue evidence="2">Muscle</tissue>
    </source>
</reference>
<dbReference type="Gene3D" id="3.90.320.10">
    <property type="match status" value="1"/>
</dbReference>
<dbReference type="EMBL" id="JBHFQA010000015">
    <property type="protein sequence ID" value="KAL2086782.1"/>
    <property type="molecule type" value="Genomic_DNA"/>
</dbReference>
<accession>A0ABD1JHY3</accession>
<proteinExistence type="predicted"/>
<comment type="caution">
    <text evidence="2">The sequence shown here is derived from an EMBL/GenBank/DDBJ whole genome shotgun (WGS) entry which is preliminary data.</text>
</comment>
<evidence type="ECO:0000313" key="2">
    <source>
        <dbReference type="EMBL" id="KAL2086782.1"/>
    </source>
</evidence>